<dbReference type="RefSeq" id="WP_012219909.1">
    <property type="nucleotide sequence ID" value="NC_010113.1"/>
</dbReference>
<gene>
    <name evidence="1" type="ORF">BMSC_0068</name>
</gene>
<name>A9M4Z8_9VIBR</name>
<dbReference type="EMBL" id="CP000756">
    <property type="protein sequence ID" value="ABX77097.1"/>
    <property type="molecule type" value="Genomic_DNA"/>
</dbReference>
<proteinExistence type="predicted"/>
<sequence length="90" mass="9946">MKHKFEGFILEIVEESPDTPMGLTIEGSAGFTIELPKSGAFHHYPLNEGGVNVVMFKMDNSTKTPPEISFQLTDVELEELKRVSVLPVLG</sequence>
<dbReference type="AlphaFoldDB" id="A9M4Z8"/>
<organism evidence="1">
    <name type="scientific">Vibrio sp. 0908</name>
    <dbReference type="NCBI Taxonomy" id="452802"/>
    <lineage>
        <taxon>Bacteria</taxon>
        <taxon>Pseudomonadati</taxon>
        <taxon>Pseudomonadota</taxon>
        <taxon>Gammaproteobacteria</taxon>
        <taxon>Vibrionales</taxon>
        <taxon>Vibrionaceae</taxon>
        <taxon>Vibrio</taxon>
    </lineage>
</organism>
<evidence type="ECO:0000313" key="1">
    <source>
        <dbReference type="EMBL" id="ABX77097.1"/>
    </source>
</evidence>
<accession>A9M4Z8</accession>
<keyword evidence="1" id="KW-0614">Plasmid</keyword>
<protein>
    <submittedName>
        <fullName evidence="1">Uncharacterized protein</fullName>
    </submittedName>
</protein>
<geneLocation type="plasmid" evidence="1">
    <name>p0908</name>
</geneLocation>
<reference evidence="1" key="1">
    <citation type="journal article" date="2007" name="Appl. Environ. Microbiol.">
        <title>Sequence characterization and comparative analysis of three plasmids isolated from environmental Vibrio spp.</title>
        <authorList>
            <person name="Hazen T.H."/>
            <person name="Wu D."/>
            <person name="Eisen J.A."/>
            <person name="Sobecky P.A."/>
        </authorList>
    </citation>
    <scope>NUCLEOTIDE SEQUENCE [LARGE SCALE GENOMIC DNA]</scope>
    <source>
        <strain evidence="1">0908</strain>
        <plasmid evidence="1">p0908</plasmid>
    </source>
</reference>